<dbReference type="Pfam" id="PF01593">
    <property type="entry name" value="Amino_oxidase"/>
    <property type="match status" value="1"/>
</dbReference>
<feature type="binding site" evidence="4">
    <location>
        <position position="17"/>
    </location>
    <ligand>
        <name>FAD</name>
        <dbReference type="ChEBI" id="CHEBI:57692"/>
    </ligand>
</feature>
<dbReference type="PANTHER" id="PTHR43563:SF1">
    <property type="entry name" value="AMINE OXIDASE [FLAVIN-CONTAINING] B"/>
    <property type="match status" value="1"/>
</dbReference>
<gene>
    <name evidence="6" type="ORF">BKP37_04540</name>
</gene>
<keyword evidence="3" id="KW-0560">Oxidoreductase</keyword>
<reference evidence="6 7" key="1">
    <citation type="submission" date="2016-10" db="EMBL/GenBank/DDBJ databases">
        <title>Draft genome sequences of four alkaliphilic bacteria belonging to the Anaerobacillus genus.</title>
        <authorList>
            <person name="Bassil N.M."/>
            <person name="Lloyd J.R."/>
        </authorList>
    </citation>
    <scope>NUCLEOTIDE SEQUENCE [LARGE SCALE GENOMIC DNA]</scope>
    <source>
        <strain evidence="6 7">DSM 18345</strain>
    </source>
</reference>
<dbReference type="InterPro" id="IPR050703">
    <property type="entry name" value="Flavin_MAO"/>
</dbReference>
<evidence type="ECO:0000313" key="6">
    <source>
        <dbReference type="EMBL" id="OIJ16804.1"/>
    </source>
</evidence>
<dbReference type="OrthoDB" id="56323at2"/>
<name>A0A1S2LWV0_9BACI</name>
<dbReference type="AlphaFoldDB" id="A0A1S2LWV0"/>
<dbReference type="EMBL" id="MLQR01000003">
    <property type="protein sequence ID" value="OIJ16804.1"/>
    <property type="molecule type" value="Genomic_DNA"/>
</dbReference>
<keyword evidence="7" id="KW-1185">Reference proteome</keyword>
<dbReference type="PRINTS" id="PR00757">
    <property type="entry name" value="AMINEOXDASEF"/>
</dbReference>
<feature type="binding site" evidence="4">
    <location>
        <begin position="36"/>
        <end position="37"/>
    </location>
    <ligand>
        <name>FAD</name>
        <dbReference type="ChEBI" id="CHEBI:57692"/>
    </ligand>
</feature>
<feature type="domain" description="Amine oxidase" evidence="5">
    <location>
        <begin position="16"/>
        <end position="442"/>
    </location>
</feature>
<comment type="cofactor">
    <cofactor evidence="1">
        <name>FAD</name>
        <dbReference type="ChEBI" id="CHEBI:57692"/>
    </cofactor>
</comment>
<dbReference type="InterPro" id="IPR036188">
    <property type="entry name" value="FAD/NAD-bd_sf"/>
</dbReference>
<dbReference type="InterPro" id="IPR001613">
    <property type="entry name" value="Flavin_amine_oxidase"/>
</dbReference>
<proteinExistence type="inferred from homology"/>
<feature type="binding site" evidence="4">
    <location>
        <position position="418"/>
    </location>
    <ligand>
        <name>FAD</name>
        <dbReference type="ChEBI" id="CHEBI:57692"/>
    </ligand>
</feature>
<dbReference type="SUPFAM" id="SSF51905">
    <property type="entry name" value="FAD/NAD(P)-binding domain"/>
    <property type="match status" value="1"/>
</dbReference>
<comment type="caution">
    <text evidence="6">The sequence shown here is derived from an EMBL/GenBank/DDBJ whole genome shotgun (WGS) entry which is preliminary data.</text>
</comment>
<evidence type="ECO:0000259" key="5">
    <source>
        <dbReference type="Pfam" id="PF01593"/>
    </source>
</evidence>
<evidence type="ECO:0000313" key="7">
    <source>
        <dbReference type="Proteomes" id="UP000179524"/>
    </source>
</evidence>
<evidence type="ECO:0000256" key="1">
    <source>
        <dbReference type="ARBA" id="ARBA00001974"/>
    </source>
</evidence>
<dbReference type="Gene3D" id="3.50.50.60">
    <property type="entry name" value="FAD/NAD(P)-binding domain"/>
    <property type="match status" value="1"/>
</dbReference>
<evidence type="ECO:0000256" key="3">
    <source>
        <dbReference type="ARBA" id="ARBA00023002"/>
    </source>
</evidence>
<accession>A0A1S2LWV0</accession>
<protein>
    <recommendedName>
        <fullName evidence="5">Amine oxidase domain-containing protein</fullName>
    </recommendedName>
</protein>
<dbReference type="Proteomes" id="UP000179524">
    <property type="component" value="Unassembled WGS sequence"/>
</dbReference>
<sequence>MSNTHEVDVIIIGAGLSGLSAALKLAKQKLSFVVLEARDRPGGRIESLRAEANIPIDIGAQWISGKHLRLKKLVSQFGLHTVSTFKKGKNIYDLNGKLVKSKQPPIPFISLMDTLQFTRQLNKISKQINNNAPWEFGEALHYDKVSIEHLLQTKMYTRDGRKYFSLLLEENLCSHLYEVSALDVLWCIATAGSIQAIQSSESYHIKEGVGTLIQRIAEDLKDNIYYDCPVYSISDHENFANVHVKNFCWKANKVIVALPPNLQAKIDFNPPLPASRAQLLERAGLPSVTKIMIVYQRPFWRKQGLSGISYSDIGPIKLTMDTSPQDEKRGVLSVIVSGQSARRLENLPYDRRRNEVIKCLIRFYGEEAAYPLEYFEKNWSEEQWTRGGYGFHFPPGIITNYNSTLLKSVGSLHWAGSETATEWRLYMEGAVQSGERAAKEVIKRLER</sequence>
<evidence type="ECO:0000256" key="4">
    <source>
        <dbReference type="PIRSR" id="PIRSR601613-1"/>
    </source>
</evidence>
<evidence type="ECO:0000256" key="2">
    <source>
        <dbReference type="ARBA" id="ARBA00005995"/>
    </source>
</evidence>
<dbReference type="InterPro" id="IPR002937">
    <property type="entry name" value="Amino_oxidase"/>
</dbReference>
<dbReference type="SUPFAM" id="SSF54373">
    <property type="entry name" value="FAD-linked reductases, C-terminal domain"/>
    <property type="match status" value="1"/>
</dbReference>
<dbReference type="PANTHER" id="PTHR43563">
    <property type="entry name" value="AMINE OXIDASE"/>
    <property type="match status" value="1"/>
</dbReference>
<feature type="binding site" evidence="4">
    <location>
        <position position="230"/>
    </location>
    <ligand>
        <name>FAD</name>
        <dbReference type="ChEBI" id="CHEBI:57692"/>
    </ligand>
</feature>
<organism evidence="6 7">
    <name type="scientific">Anaerobacillus alkalilacustris</name>
    <dbReference type="NCBI Taxonomy" id="393763"/>
    <lineage>
        <taxon>Bacteria</taxon>
        <taxon>Bacillati</taxon>
        <taxon>Bacillota</taxon>
        <taxon>Bacilli</taxon>
        <taxon>Bacillales</taxon>
        <taxon>Bacillaceae</taxon>
        <taxon>Anaerobacillus</taxon>
    </lineage>
</organism>
<comment type="similarity">
    <text evidence="2">Belongs to the flavin monoamine oxidase family.</text>
</comment>
<dbReference type="RefSeq" id="WP_071308495.1">
    <property type="nucleotide sequence ID" value="NZ_MLQR01000003.1"/>
</dbReference>
<dbReference type="GO" id="GO:0016491">
    <property type="term" value="F:oxidoreductase activity"/>
    <property type="evidence" value="ECO:0007669"/>
    <property type="project" value="UniProtKB-KW"/>
</dbReference>